<dbReference type="EMBL" id="WUYZ01000002">
    <property type="protein sequence ID" value="NKS26564.1"/>
    <property type="molecule type" value="Genomic_DNA"/>
</dbReference>
<dbReference type="PRINTS" id="PR00038">
    <property type="entry name" value="HTHLUXR"/>
</dbReference>
<dbReference type="SMART" id="SM00421">
    <property type="entry name" value="HTH_LUXR"/>
    <property type="match status" value="1"/>
</dbReference>
<gene>
    <name evidence="5" type="ORF">GS505_12225</name>
</gene>
<evidence type="ECO:0000313" key="5">
    <source>
        <dbReference type="EMBL" id="NKS26564.1"/>
    </source>
</evidence>
<name>A0AAE4ZH22_RHOHA</name>
<dbReference type="PROSITE" id="PS00622">
    <property type="entry name" value="HTH_LUXR_1"/>
    <property type="match status" value="1"/>
</dbReference>
<keyword evidence="1" id="KW-0805">Transcription regulation</keyword>
<sequence>MSLLGWAHVGDHTSNALTFQGRALAIAQGHGEYIHRGYSLWANGVDTWQSGDRDHATELLEAGLRLTQQTDDPLMVFTCLQALAWLTAETGQARRAAVIMGAADAHRRLVGSNPVFFPNLLVHQLDFEKSVREALDAATLDAAHRQGASMTTADAIAYTLGEQSREPSAPGQDRTVLTRREHEVAKLIAEGLTNKEIASRLTISRRTVDGHVDHILTKLGFTSRVQVVSWIAESALRD</sequence>
<proteinExistence type="predicted"/>
<keyword evidence="2" id="KW-0238">DNA-binding</keyword>
<evidence type="ECO:0000259" key="4">
    <source>
        <dbReference type="PROSITE" id="PS50043"/>
    </source>
</evidence>
<dbReference type="Pfam" id="PF00196">
    <property type="entry name" value="GerE"/>
    <property type="match status" value="1"/>
</dbReference>
<evidence type="ECO:0000256" key="2">
    <source>
        <dbReference type="ARBA" id="ARBA00023125"/>
    </source>
</evidence>
<dbReference type="SUPFAM" id="SSF46894">
    <property type="entry name" value="C-terminal effector domain of the bipartite response regulators"/>
    <property type="match status" value="1"/>
</dbReference>
<dbReference type="Proteomes" id="UP000605618">
    <property type="component" value="Unassembled WGS sequence"/>
</dbReference>
<dbReference type="PROSITE" id="PS50043">
    <property type="entry name" value="HTH_LUXR_2"/>
    <property type="match status" value="1"/>
</dbReference>
<keyword evidence="3" id="KW-0804">Transcription</keyword>
<dbReference type="Gene3D" id="1.10.10.10">
    <property type="entry name" value="Winged helix-like DNA-binding domain superfamily/Winged helix DNA-binding domain"/>
    <property type="match status" value="1"/>
</dbReference>
<dbReference type="CDD" id="cd06170">
    <property type="entry name" value="LuxR_C_like"/>
    <property type="match status" value="1"/>
</dbReference>
<dbReference type="AlphaFoldDB" id="A0AAE4ZH22"/>
<reference evidence="5" key="1">
    <citation type="journal article" date="2020" name="Environ. Microbiol.">
        <title>The novel and transferable erm(51) gene confers Macrolides, Lincosamides, and Streptogramins B (MLSB) resistance to clonal Rhodococcus equi in the environment.</title>
        <authorList>
            <person name="Huber L."/>
            <person name="Giguere S."/>
            <person name="Slovis N.M."/>
            <person name="Alvarez-Narvaez S."/>
            <person name="Hart K.A."/>
            <person name="Greiter M."/>
            <person name="Morris E.R.A."/>
            <person name="Cohen N.D."/>
        </authorList>
    </citation>
    <scope>NUCLEOTIDE SEQUENCE</scope>
    <source>
        <strain evidence="5">Lh_141_1</strain>
    </source>
</reference>
<dbReference type="InterPro" id="IPR000792">
    <property type="entry name" value="Tscrpt_reg_LuxR_C"/>
</dbReference>
<comment type="caution">
    <text evidence="5">The sequence shown here is derived from an EMBL/GenBank/DDBJ whole genome shotgun (WGS) entry which is preliminary data.</text>
</comment>
<evidence type="ECO:0000256" key="3">
    <source>
        <dbReference type="ARBA" id="ARBA00023163"/>
    </source>
</evidence>
<dbReference type="PANTHER" id="PTHR44688">
    <property type="entry name" value="DNA-BINDING TRANSCRIPTIONAL ACTIVATOR DEVR_DOSR"/>
    <property type="match status" value="1"/>
</dbReference>
<dbReference type="PANTHER" id="PTHR44688:SF16">
    <property type="entry name" value="DNA-BINDING TRANSCRIPTIONAL ACTIVATOR DEVR_DOSR"/>
    <property type="match status" value="1"/>
</dbReference>
<dbReference type="InterPro" id="IPR016032">
    <property type="entry name" value="Sig_transdc_resp-reg_C-effctor"/>
</dbReference>
<organism evidence="5 6">
    <name type="scientific">Rhodococcus hoagii</name>
    <name type="common">Corynebacterium equii</name>
    <dbReference type="NCBI Taxonomy" id="43767"/>
    <lineage>
        <taxon>Bacteria</taxon>
        <taxon>Bacillati</taxon>
        <taxon>Actinomycetota</taxon>
        <taxon>Actinomycetes</taxon>
        <taxon>Mycobacteriales</taxon>
        <taxon>Nocardiaceae</taxon>
        <taxon>Prescottella</taxon>
    </lineage>
</organism>
<dbReference type="GO" id="GO:0006355">
    <property type="term" value="P:regulation of DNA-templated transcription"/>
    <property type="evidence" value="ECO:0007669"/>
    <property type="project" value="InterPro"/>
</dbReference>
<dbReference type="GO" id="GO:0003677">
    <property type="term" value="F:DNA binding"/>
    <property type="evidence" value="ECO:0007669"/>
    <property type="project" value="UniProtKB-KW"/>
</dbReference>
<accession>A0AAE4ZH22</accession>
<protein>
    <recommendedName>
        <fullName evidence="4">HTH luxR-type domain-containing protein</fullName>
    </recommendedName>
</protein>
<feature type="domain" description="HTH luxR-type" evidence="4">
    <location>
        <begin position="170"/>
        <end position="235"/>
    </location>
</feature>
<evidence type="ECO:0000313" key="6">
    <source>
        <dbReference type="Proteomes" id="UP000605618"/>
    </source>
</evidence>
<dbReference type="InterPro" id="IPR036388">
    <property type="entry name" value="WH-like_DNA-bd_sf"/>
</dbReference>
<evidence type="ECO:0000256" key="1">
    <source>
        <dbReference type="ARBA" id="ARBA00023015"/>
    </source>
</evidence>